<dbReference type="GO" id="GO:0004386">
    <property type="term" value="F:helicase activity"/>
    <property type="evidence" value="ECO:0007669"/>
    <property type="project" value="UniProtKB-KW"/>
</dbReference>
<dbReference type="Proteomes" id="UP000273119">
    <property type="component" value="Unassembled WGS sequence"/>
</dbReference>
<evidence type="ECO:0000256" key="2">
    <source>
        <dbReference type="ARBA" id="ARBA00022763"/>
    </source>
</evidence>
<name>A0A496PHI6_9MICC</name>
<evidence type="ECO:0000256" key="5">
    <source>
        <dbReference type="ARBA" id="ARBA00023204"/>
    </source>
</evidence>
<dbReference type="GO" id="GO:0006281">
    <property type="term" value="P:DNA repair"/>
    <property type="evidence" value="ECO:0007669"/>
    <property type="project" value="UniProtKB-KW"/>
</dbReference>
<dbReference type="Pfam" id="PF12705">
    <property type="entry name" value="PDDEXK_1"/>
    <property type="match status" value="1"/>
</dbReference>
<evidence type="ECO:0000256" key="3">
    <source>
        <dbReference type="ARBA" id="ARBA00022806"/>
    </source>
</evidence>
<dbReference type="InterPro" id="IPR038726">
    <property type="entry name" value="PDDEXK_AddAB-type"/>
</dbReference>
<dbReference type="AlphaFoldDB" id="A0A496PHI6"/>
<dbReference type="GO" id="GO:0004527">
    <property type="term" value="F:exonuclease activity"/>
    <property type="evidence" value="ECO:0007669"/>
    <property type="project" value="UniProtKB-KW"/>
</dbReference>
<organism evidence="7 8">
    <name type="scientific">Galactobacter caseinivorans</name>
    <dbReference type="NCBI Taxonomy" id="2676123"/>
    <lineage>
        <taxon>Bacteria</taxon>
        <taxon>Bacillati</taxon>
        <taxon>Actinomycetota</taxon>
        <taxon>Actinomycetes</taxon>
        <taxon>Micrococcales</taxon>
        <taxon>Micrococcaceae</taxon>
        <taxon>Galactobacter</taxon>
    </lineage>
</organism>
<feature type="domain" description="PD-(D/E)XK endonuclease-like" evidence="6">
    <location>
        <begin position="654"/>
        <end position="908"/>
    </location>
</feature>
<proteinExistence type="predicted"/>
<evidence type="ECO:0000256" key="4">
    <source>
        <dbReference type="ARBA" id="ARBA00022839"/>
    </source>
</evidence>
<evidence type="ECO:0000256" key="1">
    <source>
        <dbReference type="ARBA" id="ARBA00022722"/>
    </source>
</evidence>
<keyword evidence="8" id="KW-1185">Reference proteome</keyword>
<evidence type="ECO:0000313" key="8">
    <source>
        <dbReference type="Proteomes" id="UP000273119"/>
    </source>
</evidence>
<evidence type="ECO:0000313" key="7">
    <source>
        <dbReference type="EMBL" id="RKW69942.1"/>
    </source>
</evidence>
<keyword evidence="2" id="KW-0227">DNA damage</keyword>
<comment type="caution">
    <text evidence="7">The sequence shown here is derived from an EMBL/GenBank/DDBJ whole genome shotgun (WGS) entry which is preliminary data.</text>
</comment>
<reference evidence="7 8" key="1">
    <citation type="submission" date="2018-07" db="EMBL/GenBank/DDBJ databases">
        <title>Arthrobacter sp. nov., isolated from raw cow's milk with high bacterial count.</title>
        <authorList>
            <person name="Hahne J."/>
            <person name="Isele D."/>
            <person name="Lipski A."/>
        </authorList>
    </citation>
    <scope>NUCLEOTIDE SEQUENCE [LARGE SCALE GENOMIC DNA]</scope>
    <source>
        <strain evidence="7 8">JZ R-183</strain>
    </source>
</reference>
<keyword evidence="3" id="KW-0067">ATP-binding</keyword>
<protein>
    <submittedName>
        <fullName evidence="7">PD-(D/E)XK nuclease family protein</fullName>
    </submittedName>
</protein>
<keyword evidence="1" id="KW-0540">Nuclease</keyword>
<dbReference type="EMBL" id="QQXL01000006">
    <property type="protein sequence ID" value="RKW69942.1"/>
    <property type="molecule type" value="Genomic_DNA"/>
</dbReference>
<sequence>MTLPQTPPGGTESGMAAALDQAAQLVQRAKERDPLTRVTLVAPSHSSARDAYANVVRRLAKRGMGAVVNLHLATLSGLAHEYFVGSGAAAGRQELSAAARLGAVQHVLEADPGAFAYAKDEPVTAAALAAASAQLAAVATLPGTSERSGLTSLTRGVLRSEDSVREQLAPHWHGAEEALRYAADHAQDFLSTLGITAVLAPLGSVSTDELHLREALVAAGATVIQPQTTTVLERSTATDPGLSIVSVSDPDDEARLATRAVVRALDAGTPAHRIGVFWPHPAPYAELLLRQLTAARITVSSPAPHPLGADALVRSFTHLAGLNPEEPDERDLLDIRAQECLCWAGPVGLPSSRDLERHYGGNPHNAPFPPAFLEQLATLLRALRAANNWQAASAAALALLDACFAESPADHQDAGLNTVPRAAVREALAATLRSLASLDGLAPSPTIDAIVASIQDAADAQRLRLGQLGTGVVLGSQPDAVGRDLDLLILPGLAEGVSPARVREDPLLPDAAKTGALGGVLPTVAQRIQAQAEVFRAGLSSAPQVLISVPRGSLRGGGELQPSRWLDGVGPGREVTSWRAGFLGGAPWDLVDPVTGQEWRVRRTLSDPTTRPDAPADDALRLGGELRDGRRAGLFDRFHGKVPGDLVPDFERPLSASALESWVASPFIFFAERLLGVRLLEHPELELEADAAIKGTMAHQALEEYIKELAAHPQAGLDVLLRYAEDAFAEHGQPQWIPRLWEREKTALRDKLTDWWEREHAALAGWDRHTAEAGFGGSEDTAPPVEVALPDGSTVALSGKVDRVDWGPGVARVIDYKSGSPAKYAGISQEDPTAGGTRFQLPLYGLFALEEGKRQGLDLDSVTAGYDFLGPEGSDPQLVNINPEVRAHFAQELGAIMGAIRAGVFPPKVDPPAGFGPSWPRLTDLLGSAGQASERWQELLDDPDMASYRGIWQGKEGSK</sequence>
<gene>
    <name evidence="7" type="ORF">DWQ67_10785</name>
</gene>
<keyword evidence="4" id="KW-0269">Exonuclease</keyword>
<keyword evidence="5" id="KW-0234">DNA repair</keyword>
<dbReference type="SUPFAM" id="SSF52540">
    <property type="entry name" value="P-loop containing nucleoside triphosphate hydrolases"/>
    <property type="match status" value="1"/>
</dbReference>
<dbReference type="InterPro" id="IPR027417">
    <property type="entry name" value="P-loop_NTPase"/>
</dbReference>
<evidence type="ECO:0000259" key="6">
    <source>
        <dbReference type="Pfam" id="PF12705"/>
    </source>
</evidence>
<accession>A0A496PHI6</accession>
<keyword evidence="3" id="KW-0547">Nucleotide-binding</keyword>
<dbReference type="RefSeq" id="WP_121485613.1">
    <property type="nucleotide sequence ID" value="NZ_QQXL01000006.1"/>
</dbReference>
<keyword evidence="4" id="KW-0378">Hydrolase</keyword>
<keyword evidence="3" id="KW-0347">Helicase</keyword>